<dbReference type="RefSeq" id="WP_397675193.1">
    <property type="nucleotide sequence ID" value="NZ_JBIRGH010000022.1"/>
</dbReference>
<keyword evidence="3" id="KW-1185">Reference proteome</keyword>
<feature type="compositionally biased region" description="Basic residues" evidence="1">
    <location>
        <begin position="14"/>
        <end position="23"/>
    </location>
</feature>
<gene>
    <name evidence="2" type="ORF">ACH4GP_28350</name>
</gene>
<comment type="caution">
    <text evidence="2">The sequence shown here is derived from an EMBL/GenBank/DDBJ whole genome shotgun (WGS) entry which is preliminary data.</text>
</comment>
<protein>
    <recommendedName>
        <fullName evidence="4">Glutathionylspermidine synthase pre-ATP-grasp-like domain-containing protein</fullName>
    </recommendedName>
</protein>
<sequence length="491" mass="54111">MTAAATPPVPGAGRSRRRGKRRAHGGEAAARSGSSPPVNSSAAVDDDVPLLDPERNLLGMPGAPGHLPAGAERVRQAHEEVRARIRADRLMDAAAPPDGTGGELFRAMPGVAMVHPPAEPELRRRVTNAVRCLERLVRRYPYDAELQEFLDVPQEFRRWILRETAPERLRVDFCRLDLLGGTLGTVRVLEFNASSPGGMISVGTVNRYWRQSSLGGLLTEWGVPDAPFERPEWFADWLTGYGRDHGVAEEDRRSVGLFHHPSTTGYEMAQVSEQLRRRGCTTVALEPADLGSGSALRLGYLKYFPLNLRKVESWETFCARLTTKRLLVPNPLAERWVAENKLCLAALSDPRFRRLFTPRQCAALDAFVPFSRKLGDGVSTAEAVAERARFVLKAPYGCRGESVTIGAETSPEAWKQLVRDPDRRGWLVQERIGTPVVEGTGERYFRDLVVPVLNGRIIGYGSRMSRGHLLNVARGGGASTVFAPPDPEGRT</sequence>
<dbReference type="Proteomes" id="UP001610990">
    <property type="component" value="Unassembled WGS sequence"/>
</dbReference>
<organism evidence="2 3">
    <name type="scientific">Streptomyces celluloflavus</name>
    <dbReference type="NCBI Taxonomy" id="58344"/>
    <lineage>
        <taxon>Bacteria</taxon>
        <taxon>Bacillati</taxon>
        <taxon>Actinomycetota</taxon>
        <taxon>Actinomycetes</taxon>
        <taxon>Kitasatosporales</taxon>
        <taxon>Streptomycetaceae</taxon>
        <taxon>Streptomyces</taxon>
    </lineage>
</organism>
<name>A0ABW7RJL7_9ACTN</name>
<feature type="compositionally biased region" description="Low complexity" evidence="1">
    <location>
        <begin position="26"/>
        <end position="35"/>
    </location>
</feature>
<dbReference type="SUPFAM" id="SSF56059">
    <property type="entry name" value="Glutathione synthetase ATP-binding domain-like"/>
    <property type="match status" value="1"/>
</dbReference>
<accession>A0ABW7RJL7</accession>
<reference evidence="2 3" key="1">
    <citation type="submission" date="2024-10" db="EMBL/GenBank/DDBJ databases">
        <title>The Natural Products Discovery Center: Release of the First 8490 Sequenced Strains for Exploring Actinobacteria Biosynthetic Diversity.</title>
        <authorList>
            <person name="Kalkreuter E."/>
            <person name="Kautsar S.A."/>
            <person name="Yang D."/>
            <person name="Bader C.D."/>
            <person name="Teijaro C.N."/>
            <person name="Fluegel L."/>
            <person name="Davis C.M."/>
            <person name="Simpson J.R."/>
            <person name="Lauterbach L."/>
            <person name="Steele A.D."/>
            <person name="Gui C."/>
            <person name="Meng S."/>
            <person name="Li G."/>
            <person name="Viehrig K."/>
            <person name="Ye F."/>
            <person name="Su P."/>
            <person name="Kiefer A.F."/>
            <person name="Nichols A."/>
            <person name="Cepeda A.J."/>
            <person name="Yan W."/>
            <person name="Fan B."/>
            <person name="Jiang Y."/>
            <person name="Adhikari A."/>
            <person name="Zheng C.-J."/>
            <person name="Schuster L."/>
            <person name="Cowan T.M."/>
            <person name="Smanski M.J."/>
            <person name="Chevrette M.G."/>
            <person name="De Carvalho L.P.S."/>
            <person name="Shen B."/>
        </authorList>
    </citation>
    <scope>NUCLEOTIDE SEQUENCE [LARGE SCALE GENOMIC DNA]</scope>
    <source>
        <strain evidence="2 3">NPDC018013</strain>
    </source>
</reference>
<evidence type="ECO:0000256" key="1">
    <source>
        <dbReference type="SAM" id="MobiDB-lite"/>
    </source>
</evidence>
<evidence type="ECO:0000313" key="3">
    <source>
        <dbReference type="Proteomes" id="UP001610990"/>
    </source>
</evidence>
<feature type="region of interest" description="Disordered" evidence="1">
    <location>
        <begin position="1"/>
        <end position="77"/>
    </location>
</feature>
<evidence type="ECO:0000313" key="2">
    <source>
        <dbReference type="EMBL" id="MFH8588260.1"/>
    </source>
</evidence>
<dbReference type="EMBL" id="JBIRGH010000022">
    <property type="protein sequence ID" value="MFH8588260.1"/>
    <property type="molecule type" value="Genomic_DNA"/>
</dbReference>
<proteinExistence type="predicted"/>
<evidence type="ECO:0008006" key="4">
    <source>
        <dbReference type="Google" id="ProtNLM"/>
    </source>
</evidence>